<dbReference type="Gene3D" id="1.10.357.10">
    <property type="entry name" value="Tetracycline Repressor, domain 2"/>
    <property type="match status" value="1"/>
</dbReference>
<dbReference type="SUPFAM" id="SSF46689">
    <property type="entry name" value="Homeodomain-like"/>
    <property type="match status" value="1"/>
</dbReference>
<dbReference type="PANTHER" id="PTHR30055">
    <property type="entry name" value="HTH-TYPE TRANSCRIPTIONAL REGULATOR RUTR"/>
    <property type="match status" value="1"/>
</dbReference>
<evidence type="ECO:0000256" key="2">
    <source>
        <dbReference type="PROSITE-ProRule" id="PRU00335"/>
    </source>
</evidence>
<dbReference type="PROSITE" id="PS50977">
    <property type="entry name" value="HTH_TETR_2"/>
    <property type="match status" value="1"/>
</dbReference>
<dbReference type="Pfam" id="PF14246">
    <property type="entry name" value="TetR_C_7"/>
    <property type="match status" value="1"/>
</dbReference>
<feature type="DNA-binding region" description="H-T-H motif" evidence="2">
    <location>
        <begin position="44"/>
        <end position="63"/>
    </location>
</feature>
<evidence type="ECO:0000256" key="1">
    <source>
        <dbReference type="ARBA" id="ARBA00023125"/>
    </source>
</evidence>
<organism evidence="4 5">
    <name type="scientific">Labrys wisconsinensis</name>
    <dbReference type="NCBI Taxonomy" id="425677"/>
    <lineage>
        <taxon>Bacteria</taxon>
        <taxon>Pseudomonadati</taxon>
        <taxon>Pseudomonadota</taxon>
        <taxon>Alphaproteobacteria</taxon>
        <taxon>Hyphomicrobiales</taxon>
        <taxon>Xanthobacteraceae</taxon>
        <taxon>Labrys</taxon>
    </lineage>
</organism>
<feature type="domain" description="HTH tetR-type" evidence="3">
    <location>
        <begin position="21"/>
        <end position="81"/>
    </location>
</feature>
<dbReference type="EMBL" id="JAUSVX010000036">
    <property type="protein sequence ID" value="MDQ0475404.1"/>
    <property type="molecule type" value="Genomic_DNA"/>
</dbReference>
<evidence type="ECO:0000313" key="4">
    <source>
        <dbReference type="EMBL" id="MDQ0475404.1"/>
    </source>
</evidence>
<proteinExistence type="predicted"/>
<dbReference type="SUPFAM" id="SSF48498">
    <property type="entry name" value="Tetracyclin repressor-like, C-terminal domain"/>
    <property type="match status" value="1"/>
</dbReference>
<dbReference type="InterPro" id="IPR009057">
    <property type="entry name" value="Homeodomain-like_sf"/>
</dbReference>
<dbReference type="InterPro" id="IPR036271">
    <property type="entry name" value="Tet_transcr_reg_TetR-rel_C_sf"/>
</dbReference>
<comment type="caution">
    <text evidence="4">The sequence shown here is derived from an EMBL/GenBank/DDBJ whole genome shotgun (WGS) entry which is preliminary data.</text>
</comment>
<dbReference type="PANTHER" id="PTHR30055:SF146">
    <property type="entry name" value="HTH-TYPE TRANSCRIPTIONAL DUAL REGULATOR CECR"/>
    <property type="match status" value="1"/>
</dbReference>
<dbReference type="InterPro" id="IPR039536">
    <property type="entry name" value="TetR_C_Proteobacteria"/>
</dbReference>
<reference evidence="4 5" key="1">
    <citation type="submission" date="2023-07" db="EMBL/GenBank/DDBJ databases">
        <title>Genomic Encyclopedia of Type Strains, Phase IV (KMG-IV): sequencing the most valuable type-strain genomes for metagenomic binning, comparative biology and taxonomic classification.</title>
        <authorList>
            <person name="Goeker M."/>
        </authorList>
    </citation>
    <scope>NUCLEOTIDE SEQUENCE [LARGE SCALE GENOMIC DNA]</scope>
    <source>
        <strain evidence="4 5">DSM 19619</strain>
    </source>
</reference>
<gene>
    <name evidence="4" type="ORF">QO011_008448</name>
</gene>
<name>A0ABU0JM90_9HYPH</name>
<dbReference type="RefSeq" id="WP_307286613.1">
    <property type="nucleotide sequence ID" value="NZ_JAUSVX010000036.1"/>
</dbReference>
<accession>A0ABU0JM90</accession>
<protein>
    <submittedName>
        <fullName evidence="4">AcrR family transcriptional regulator</fullName>
    </submittedName>
</protein>
<keyword evidence="5" id="KW-1185">Reference proteome</keyword>
<evidence type="ECO:0000313" key="5">
    <source>
        <dbReference type="Proteomes" id="UP001242480"/>
    </source>
</evidence>
<sequence>MDTASPAVHGAAPSQPAARKTRKLDQVMAAAERCFLGQAYDSVTMDAVAREAGVSKATLYAYFPSKETLFFALVGDKCRQMEEDVWQAACAPEPVADVLKAIAGNILKIFDSGVGMALFRILVAETQRFPELGRSFYEAGPKRLAERIAAYLAEAHERGELDIDDPELAARQFLCLAHADFHLDGLLLAEPPTSEERQRMIESGIALFLAGYGRRAQA</sequence>
<dbReference type="InterPro" id="IPR001647">
    <property type="entry name" value="HTH_TetR"/>
</dbReference>
<dbReference type="InterPro" id="IPR050109">
    <property type="entry name" value="HTH-type_TetR-like_transc_reg"/>
</dbReference>
<dbReference type="Proteomes" id="UP001242480">
    <property type="component" value="Unassembled WGS sequence"/>
</dbReference>
<keyword evidence="1 2" id="KW-0238">DNA-binding</keyword>
<dbReference type="Gene3D" id="1.10.10.60">
    <property type="entry name" value="Homeodomain-like"/>
    <property type="match status" value="1"/>
</dbReference>
<dbReference type="PRINTS" id="PR00455">
    <property type="entry name" value="HTHTETR"/>
</dbReference>
<evidence type="ECO:0000259" key="3">
    <source>
        <dbReference type="PROSITE" id="PS50977"/>
    </source>
</evidence>
<dbReference type="Pfam" id="PF00440">
    <property type="entry name" value="TetR_N"/>
    <property type="match status" value="1"/>
</dbReference>